<organism evidence="1 2">
    <name type="scientific">Methyloceanibacter caenitepidi</name>
    <dbReference type="NCBI Taxonomy" id="1384459"/>
    <lineage>
        <taxon>Bacteria</taxon>
        <taxon>Pseudomonadati</taxon>
        <taxon>Pseudomonadota</taxon>
        <taxon>Alphaproteobacteria</taxon>
        <taxon>Hyphomicrobiales</taxon>
        <taxon>Hyphomicrobiaceae</taxon>
        <taxon>Methyloceanibacter</taxon>
    </lineage>
</organism>
<dbReference type="Proteomes" id="UP000031643">
    <property type="component" value="Chromosome"/>
</dbReference>
<evidence type="ECO:0000313" key="2">
    <source>
        <dbReference type="Proteomes" id="UP000031643"/>
    </source>
</evidence>
<dbReference type="OrthoDB" id="9800945at2"/>
<dbReference type="EMBL" id="AP014648">
    <property type="protein sequence ID" value="BAQ16122.1"/>
    <property type="molecule type" value="Genomic_DNA"/>
</dbReference>
<accession>A0A0A8K0T5</accession>
<dbReference type="InterPro" id="IPR046038">
    <property type="entry name" value="DUF5996"/>
</dbReference>
<keyword evidence="2" id="KW-1185">Reference proteome</keyword>
<dbReference type="STRING" id="1384459.GL4_0659"/>
<dbReference type="AlphaFoldDB" id="A0A0A8K0T5"/>
<protein>
    <submittedName>
        <fullName evidence="1">Ava_C0101 and related proteins</fullName>
    </submittedName>
</protein>
<dbReference type="KEGG" id="mcg:GL4_0659"/>
<sequence>MTNANEAWPDLPYSAWRDTSATLHLWSQIVGKIRLVQSPWLNHSWHCTLYVTPRGLTTSTIPHGERTFDLTFDFVRHLLVVSSDDGVTKEIGLYPRTVADFYAAVMAALSELGLSVRIHEMPNEIPDAVPFSDDLTHAAYDPVYAERHWRALVQIDRVFKLFRSSFLGKSSPVHFFWGSFDMAVTRFSGRTAPLHPGGVPNLPDAVAQEAYSHEVASAGFWPGSPGVEYPAFYAYAYPEPEGYAEAPVGPDEAFYHQELKEFVLPYDAVRAAPDPDRALLDFLISTYEAAADGASWDRAALECPLGVPGKPRAV</sequence>
<dbReference type="RefSeq" id="WP_045364502.1">
    <property type="nucleotide sequence ID" value="NZ_AP014648.1"/>
</dbReference>
<dbReference type="Pfam" id="PF19459">
    <property type="entry name" value="DUF5996"/>
    <property type="match status" value="1"/>
</dbReference>
<name>A0A0A8K0T5_9HYPH</name>
<evidence type="ECO:0000313" key="1">
    <source>
        <dbReference type="EMBL" id="BAQ16122.1"/>
    </source>
</evidence>
<gene>
    <name evidence="1" type="ORF">GL4_0659</name>
</gene>
<dbReference type="HOGENOM" id="CLU_054566_0_0_5"/>
<reference evidence="1 2" key="1">
    <citation type="submission" date="2014-09" db="EMBL/GenBank/DDBJ databases">
        <title>Genome sequencing of Methyloceanibacter caenitepidi Gela4.</title>
        <authorList>
            <person name="Takeuchi M."/>
            <person name="Susumu S."/>
            <person name="Kamagata Y."/>
            <person name="Oshima K."/>
            <person name="Hattori M."/>
            <person name="Iwasaki W."/>
        </authorList>
    </citation>
    <scope>NUCLEOTIDE SEQUENCE [LARGE SCALE GENOMIC DNA]</scope>
    <source>
        <strain evidence="1 2">Gela4</strain>
    </source>
</reference>
<proteinExistence type="predicted"/>